<proteinExistence type="predicted"/>
<evidence type="ECO:0000313" key="1">
    <source>
        <dbReference type="EMBL" id="MBO2009204.1"/>
    </source>
</evidence>
<name>A0ABS3QEG1_9BACT</name>
<organism evidence="1 2">
    <name type="scientific">Hymenobacter negativus</name>
    <dbReference type="NCBI Taxonomy" id="2795026"/>
    <lineage>
        <taxon>Bacteria</taxon>
        <taxon>Pseudomonadati</taxon>
        <taxon>Bacteroidota</taxon>
        <taxon>Cytophagia</taxon>
        <taxon>Cytophagales</taxon>
        <taxon>Hymenobacteraceae</taxon>
        <taxon>Hymenobacter</taxon>
    </lineage>
</organism>
<keyword evidence="2" id="KW-1185">Reference proteome</keyword>
<gene>
    <name evidence="1" type="ORF">J4E00_09075</name>
</gene>
<sequence length="120" mass="12817">MKKAGATPEEIAALELPHPGEEFANLWAMFLTGSKQSGKSLNAHRMALLKLGRKPEAFAIVMLEAAIQGDWSGVENPGTARAFEEWQVQQAKAPAPVATPTTSYNTADLFARKAPAPATV</sequence>
<comment type="caution">
    <text evidence="1">The sequence shown here is derived from an EMBL/GenBank/DDBJ whole genome shotgun (WGS) entry which is preliminary data.</text>
</comment>
<reference evidence="1 2" key="1">
    <citation type="submission" date="2021-03" db="EMBL/GenBank/DDBJ databases">
        <authorList>
            <person name="Kim M.K."/>
        </authorList>
    </citation>
    <scope>NUCLEOTIDE SEQUENCE [LARGE SCALE GENOMIC DNA]</scope>
    <source>
        <strain evidence="1 2">BT442</strain>
    </source>
</reference>
<dbReference type="Proteomes" id="UP000664369">
    <property type="component" value="Unassembled WGS sequence"/>
</dbReference>
<dbReference type="EMBL" id="JAGETZ010000003">
    <property type="protein sequence ID" value="MBO2009204.1"/>
    <property type="molecule type" value="Genomic_DNA"/>
</dbReference>
<protein>
    <submittedName>
        <fullName evidence="1">Uncharacterized protein</fullName>
    </submittedName>
</protein>
<evidence type="ECO:0000313" key="2">
    <source>
        <dbReference type="Proteomes" id="UP000664369"/>
    </source>
</evidence>
<accession>A0ABS3QEG1</accession>